<dbReference type="Pfam" id="PF00632">
    <property type="entry name" value="HECT"/>
    <property type="match status" value="1"/>
</dbReference>
<dbReference type="GO" id="GO:0061630">
    <property type="term" value="F:ubiquitin protein ligase activity"/>
    <property type="evidence" value="ECO:0007669"/>
    <property type="project" value="UniProtKB-EC"/>
</dbReference>
<dbReference type="SUPFAM" id="SSF56204">
    <property type="entry name" value="Hect, E3 ligase catalytic domain"/>
    <property type="match status" value="1"/>
</dbReference>
<reference evidence="10" key="3">
    <citation type="journal article" date="2021" name="Int. J. Parasitol.">
        <title>Comparative analysis of gene expression between Babesia bovis blood stages and kinetes allowed by improved genome annotation.</title>
        <authorList>
            <person name="Ueti M.W."/>
            <person name="Johnson W.C."/>
            <person name="Kappmeyer L.S."/>
            <person name="Herndon D.R."/>
            <person name="Mousel M.R."/>
            <person name="Reif K.E."/>
            <person name="Taus N.S."/>
            <person name="Ifeonu O.O."/>
            <person name="Silva J.C."/>
            <person name="Suarez C.E."/>
            <person name="Brayton K.A."/>
        </authorList>
    </citation>
    <scope>NUCLEOTIDE SEQUENCE [LARGE SCALE GENOMIC DNA]</scope>
</reference>
<evidence type="ECO:0000313" key="10">
    <source>
        <dbReference type="Proteomes" id="UP000002173"/>
    </source>
</evidence>
<dbReference type="InParanoid" id="A7AV31"/>
<dbReference type="InterPro" id="IPR016024">
    <property type="entry name" value="ARM-type_fold"/>
</dbReference>
<dbReference type="KEGG" id="bbo:BBOV_IV000570"/>
<dbReference type="InterPro" id="IPR000569">
    <property type="entry name" value="HECT_dom"/>
</dbReference>
<dbReference type="Gene3D" id="3.30.2160.10">
    <property type="entry name" value="Hect, E3 ligase catalytic domain"/>
    <property type="match status" value="1"/>
</dbReference>
<dbReference type="InterPro" id="IPR011989">
    <property type="entry name" value="ARM-like"/>
</dbReference>
<accession>A7AV31</accession>
<dbReference type="GO" id="GO:0043161">
    <property type="term" value="P:proteasome-mediated ubiquitin-dependent protein catabolic process"/>
    <property type="evidence" value="ECO:0007669"/>
    <property type="project" value="TreeGrafter"/>
</dbReference>
<dbReference type="eggNOG" id="KOG0170">
    <property type="taxonomic scope" value="Eukaryota"/>
</dbReference>
<evidence type="ECO:0000256" key="1">
    <source>
        <dbReference type="ARBA" id="ARBA00000885"/>
    </source>
</evidence>
<dbReference type="PANTHER" id="PTHR45670:SF1">
    <property type="entry name" value="E3 UBIQUITIN-PROTEIN LIGASE HECTD1"/>
    <property type="match status" value="1"/>
</dbReference>
<evidence type="ECO:0000313" key="9">
    <source>
        <dbReference type="EMBL" id="EDO05657.1"/>
    </source>
</evidence>
<dbReference type="EMBL" id="AAXT01000004">
    <property type="protein sequence ID" value="EDO05657.1"/>
    <property type="molecule type" value="Genomic_DNA"/>
</dbReference>
<sequence>MADLDGDESSMPSMDAVGSSGRSFNCGRWASTLDTLASGSPTAQLIALDELYNFLSFSTDENILGFPAWPYIKVLTHMIGSPHVKYSMANGDIREDVITNSIRHMYGSTPFQKLLNAICHSSNSDTPVSRSESDRDEVDSPDIGPSCSNEEAQPSAEPVSSDPVDDMVSSDITLNMSVTAATCLNSILDVMPRSANFFISHSTELMILQRGLEEIEYIDLAERILSIYDKLVKEIPVTVVKSGSLISMLRYLEFFALDVQIGTLGSVATAIRRVERGESVRNYIIPLFPYLSQALNSGCKKIVQLACGIWKTAISTSVRASYKSDSHSSEIMASLVYAVAESSAMLRMCELMFDEGTLSRDNINQCLYCLSIICNDSNEMLTRILGTNVLDNVQRLLQHSGESVLLRLVDFGLGMFGSYHTIDSLVSDCDRLYQRFEYFSERPDGLLRIIDAFTVSTLMRIFDGTISQYFRKRILLLVVRLLEFGGGIESCRNVLVPRIPLSSIVEAVCYTLRYNGRDQSTEVAVHVITCLLGLVDRESIGAMLTRYGLSEILVPFKRSTLKKEVECILESLPEPGPLLTINSGFDLVDHVKSHTSGITYHELVNGGVLGMDISSLFAKDSLPRLVRSIIYCRSPSGDYTSDIDLRGIKSLWCAFMSILESQPEFRFGMESEESCDSDSSYDFSITQRGLPTDELISSGQVTNLSDRGVDIPLSIDSDCITDSVVDDIFEQPVVPLPTQDPTPEENTADRMDAESVNNDTTMNPLEEASGDHAELSDNTSSKQPETSVLSLKPRWRRIGEPRPRITFDKISKLRQRGAFGFGNRFIHDDSLPFPFNHLQHELKLKLRGMDSDESNLPSFTIYIPPLVSVAKVEAYVLDYLSQGPTDSSTEGGLTHKRRVRAMDGSFNDGPTKGVQLYYKDVPLASTVSLYRALLMLGTDDGINIWHGSHQLQYSILGNIKCPLLHNLKSGRCSPLMSEICDDRNGPLALFLGVSTYIKGLDASTANSMLNSVFHRMEDMVPLDDQKMRSIFDDILSSASDGTASDHQRDSMATNPCVDNLCHTISQRLADIDALIGSTHTEDVLVTANFDSNKPYDFNECSLNQLRMLVVLHSLYTELNGISSLEVILPYSKRLTLKLLDILGTIDKSLCYQIPTWLIHMVMICPSLFSFESRRLLFDILGTGPHRFITQFHGRLCTIVQSGNDSCNDSDSYSTDALDEILRQKLSSLNRAKLESLQEVEPYLRVPKLKATCSRADIVRDAILIVDQFVRTTMESSALPRMEIEFENEVGVGTGPTQEFYSMVIESILRKECMGSNLLEELNGFVYPCAISPSVIDLDKFTFDMFRRASKGTSSYNSAGQSAIITASCQKDTFTIRVFRTFKLLGQLVALALIDHKLLDLRLNPLFWHLCQHPSMVNNCSLSVLSSVDPTLARSLGNLLVADDIDSAGLVFTYGNIPLVPGGESMKVTSSNLHEYVRAVIRMRLYDGIRLPIWAFRMGFATIVPLSCLSLFTPLELSSQMFSVVDQDCFWTVDHLEMYLIPDHGYDVSSSAYRYLLTVLSNFTSAERAGFLRFCTGVSVLPKQGFAGLRPIMRVVKKGDNVDELPSVMTCSNYLKLPDYKSCDHLREKLLQAISEGQGSFHLS</sequence>
<evidence type="ECO:0000256" key="2">
    <source>
        <dbReference type="ARBA" id="ARBA00006331"/>
    </source>
</evidence>
<keyword evidence="5 6" id="KW-0833">Ubl conjugation pathway</keyword>
<evidence type="ECO:0000256" key="7">
    <source>
        <dbReference type="SAM" id="MobiDB-lite"/>
    </source>
</evidence>
<evidence type="ECO:0000256" key="5">
    <source>
        <dbReference type="ARBA" id="ARBA00022786"/>
    </source>
</evidence>
<dbReference type="GO" id="GO:0000209">
    <property type="term" value="P:protein polyubiquitination"/>
    <property type="evidence" value="ECO:0007669"/>
    <property type="project" value="TreeGrafter"/>
</dbReference>
<reference evidence="10" key="2">
    <citation type="journal article" date="2020" name="Data Brief">
        <title>Transcriptome dataset of Babesia bovis life stages within vertebrate and invertebrate hosts.</title>
        <authorList>
            <person name="Ueti M.W."/>
            <person name="Johnson W.C."/>
            <person name="Kappmeyer L.S."/>
            <person name="Herndon D.R."/>
            <person name="Mousel M.R."/>
            <person name="Reif K.E."/>
            <person name="Taus N.S."/>
            <person name="Ifeonu O.O."/>
            <person name="Silva J.C."/>
            <person name="Suarez C.E."/>
            <person name="Brayton K.A."/>
        </authorList>
    </citation>
    <scope>NUCLEOTIDE SEQUENCE [LARGE SCALE GENOMIC DNA]</scope>
</reference>
<dbReference type="Proteomes" id="UP000002173">
    <property type="component" value="Unassembled WGS sequence"/>
</dbReference>
<proteinExistence type="inferred from homology"/>
<dbReference type="Gene3D" id="3.30.2410.10">
    <property type="entry name" value="Hect, E3 ligase catalytic domain"/>
    <property type="match status" value="1"/>
</dbReference>
<dbReference type="InterPro" id="IPR035983">
    <property type="entry name" value="Hect_E3_ubiquitin_ligase"/>
</dbReference>
<feature type="region of interest" description="Disordered" evidence="7">
    <location>
        <begin position="731"/>
        <end position="789"/>
    </location>
</feature>
<dbReference type="VEuPathDB" id="PiroplasmaDB:BBOV_IV000570"/>
<comment type="similarity">
    <text evidence="2">Belongs to the UPL family. K-HECT subfamily.</text>
</comment>
<dbReference type="PROSITE" id="PS50237">
    <property type="entry name" value="HECT"/>
    <property type="match status" value="1"/>
</dbReference>
<dbReference type="RefSeq" id="XP_001609225.1">
    <property type="nucleotide sequence ID" value="XM_001609175.1"/>
</dbReference>
<dbReference type="GeneID" id="5477444"/>
<dbReference type="SMART" id="SM00119">
    <property type="entry name" value="HECTc"/>
    <property type="match status" value="1"/>
</dbReference>
<dbReference type="InterPro" id="IPR045322">
    <property type="entry name" value="HECTD1/TRIP12-like"/>
</dbReference>
<organism evidence="9 10">
    <name type="scientific">Babesia bovis</name>
    <dbReference type="NCBI Taxonomy" id="5865"/>
    <lineage>
        <taxon>Eukaryota</taxon>
        <taxon>Sar</taxon>
        <taxon>Alveolata</taxon>
        <taxon>Apicomplexa</taxon>
        <taxon>Aconoidasida</taxon>
        <taxon>Piroplasmida</taxon>
        <taxon>Babesiidae</taxon>
        <taxon>Babesia</taxon>
    </lineage>
</organism>
<gene>
    <name evidence="9" type="ORF">BBOV_IV000570</name>
</gene>
<keyword evidence="4 9" id="KW-0808">Transferase</keyword>
<comment type="catalytic activity">
    <reaction evidence="1">
        <text>S-ubiquitinyl-[E2 ubiquitin-conjugating enzyme]-L-cysteine + [acceptor protein]-L-lysine = [E2 ubiquitin-conjugating enzyme]-L-cysteine + N(6)-ubiquitinyl-[acceptor protein]-L-lysine.</text>
        <dbReference type="EC" id="2.3.2.26"/>
    </reaction>
</comment>
<protein>
    <recommendedName>
        <fullName evidence="3">HECT-type E3 ubiquitin transferase</fullName>
        <ecNumber evidence="3">2.3.2.26</ecNumber>
    </recommendedName>
</protein>
<feature type="domain" description="HECT" evidence="8">
    <location>
        <begin position="1280"/>
        <end position="1643"/>
    </location>
</feature>
<dbReference type="PANTHER" id="PTHR45670">
    <property type="entry name" value="E3 UBIQUITIN-PROTEIN LIGASE TRIP12"/>
    <property type="match status" value="1"/>
</dbReference>
<dbReference type="Gene3D" id="1.25.10.10">
    <property type="entry name" value="Leucine-rich Repeat Variant"/>
    <property type="match status" value="1"/>
</dbReference>
<dbReference type="SUPFAM" id="SSF48371">
    <property type="entry name" value="ARM repeat"/>
    <property type="match status" value="1"/>
</dbReference>
<evidence type="ECO:0000256" key="3">
    <source>
        <dbReference type="ARBA" id="ARBA00012485"/>
    </source>
</evidence>
<dbReference type="OMA" id="WTPYELV"/>
<evidence type="ECO:0000256" key="4">
    <source>
        <dbReference type="ARBA" id="ARBA00022679"/>
    </source>
</evidence>
<feature type="active site" description="Glycyl thioester intermediate" evidence="6">
    <location>
        <position position="1610"/>
    </location>
</feature>
<evidence type="ECO:0000259" key="8">
    <source>
        <dbReference type="PROSITE" id="PS50237"/>
    </source>
</evidence>
<feature type="compositionally biased region" description="Polar residues" evidence="7">
    <location>
        <begin position="776"/>
        <end position="789"/>
    </location>
</feature>
<dbReference type="STRING" id="5865.A7AV31"/>
<reference evidence="9 10" key="1">
    <citation type="journal article" date="2007" name="PLoS Pathog.">
        <title>Genome sequence of Babesia bovis and comparative analysis of apicomplexan hemoprotozoa.</title>
        <authorList>
            <person name="Brayton K.A."/>
            <person name="Lau A.O.T."/>
            <person name="Herndon D.R."/>
            <person name="Hannick L."/>
            <person name="Kappmeyer L.S."/>
            <person name="Berens S.J."/>
            <person name="Bidwell S.L."/>
            <person name="Brown W.C."/>
            <person name="Crabtree J."/>
            <person name="Fadrosh D."/>
            <person name="Feldblum T."/>
            <person name="Forberger H.A."/>
            <person name="Haas B.J."/>
            <person name="Howell J.M."/>
            <person name="Khouri H."/>
            <person name="Koo H."/>
            <person name="Mann D.J."/>
            <person name="Norimine J."/>
            <person name="Paulsen I.T."/>
            <person name="Radune D."/>
            <person name="Ren Q."/>
            <person name="Smith R.K. Jr."/>
            <person name="Suarez C.E."/>
            <person name="White O."/>
            <person name="Wortman J.R."/>
            <person name="Knowles D.P. Jr."/>
            <person name="McElwain T.F."/>
            <person name="Nene V.M."/>
        </authorList>
    </citation>
    <scope>NUCLEOTIDE SEQUENCE [LARGE SCALE GENOMIC DNA]</scope>
    <source>
        <strain evidence="9">T2Bo</strain>
    </source>
</reference>
<dbReference type="EC" id="2.3.2.26" evidence="3"/>
<dbReference type="Gene3D" id="3.90.1750.10">
    <property type="entry name" value="Hect, E3 ligase catalytic domains"/>
    <property type="match status" value="1"/>
</dbReference>
<keyword evidence="10" id="KW-1185">Reference proteome</keyword>
<feature type="region of interest" description="Disordered" evidence="7">
    <location>
        <begin position="124"/>
        <end position="164"/>
    </location>
</feature>
<evidence type="ECO:0000256" key="6">
    <source>
        <dbReference type="PROSITE-ProRule" id="PRU00104"/>
    </source>
</evidence>
<comment type="caution">
    <text evidence="9">The sequence shown here is derived from an EMBL/GenBank/DDBJ whole genome shotgun (WGS) entry which is preliminary data.</text>
</comment>
<name>A7AV31_BABBO</name>
<dbReference type="eggNOG" id="KOG0168">
    <property type="taxonomic scope" value="Eukaryota"/>
</dbReference>